<dbReference type="Pfam" id="PF23247">
    <property type="entry name" value="LRR_RPS2"/>
    <property type="match status" value="2"/>
</dbReference>
<sequence>MAELLSNLQKVKIEYCDGIEEVVSKKDDEDEEMTTSTSTHTSTPLFPHLDSLILNQLKNLKCIGGGGAKDESNEISFNNTTTTTTFHDQFKLLPQTAAGQMQKFQVLRVVVCDGMKEVFETQLGTRNNKNNRSGCDEAIPRVNNNVIMLPNVKLLKIEWCGRLEHISTFSALESLRQLEELKIKDCEAMKVIVKKEEEDASSSSSSKKVVVVPRLKSIELVNLRELEGFFFGMNEFEFPSLDNVTIMNCPQMRVFAPGGSTSPNLKYIHIELVIYTL</sequence>
<dbReference type="InterPro" id="IPR050905">
    <property type="entry name" value="Plant_NBS-LRR"/>
</dbReference>
<comment type="caution">
    <text evidence="3">The sequence shown here is derived from an EMBL/GenBank/DDBJ whole genome shotgun (WGS) entry which is preliminary data.</text>
</comment>
<organism evidence="3 4">
    <name type="scientific">Lactuca sativa</name>
    <name type="common">Garden lettuce</name>
    <dbReference type="NCBI Taxonomy" id="4236"/>
    <lineage>
        <taxon>Eukaryota</taxon>
        <taxon>Viridiplantae</taxon>
        <taxon>Streptophyta</taxon>
        <taxon>Embryophyta</taxon>
        <taxon>Tracheophyta</taxon>
        <taxon>Spermatophyta</taxon>
        <taxon>Magnoliopsida</taxon>
        <taxon>eudicotyledons</taxon>
        <taxon>Gunneridae</taxon>
        <taxon>Pentapetalae</taxon>
        <taxon>asterids</taxon>
        <taxon>campanulids</taxon>
        <taxon>Asterales</taxon>
        <taxon>Asteraceae</taxon>
        <taxon>Cichorioideae</taxon>
        <taxon>Cichorieae</taxon>
        <taxon>Lactucinae</taxon>
        <taxon>Lactuca</taxon>
    </lineage>
</organism>
<dbReference type="InterPro" id="IPR057135">
    <property type="entry name" value="At4g27190-like_LRR"/>
</dbReference>
<dbReference type="Gene3D" id="3.80.10.10">
    <property type="entry name" value="Ribonuclease Inhibitor"/>
    <property type="match status" value="1"/>
</dbReference>
<evidence type="ECO:0000256" key="1">
    <source>
        <dbReference type="ARBA" id="ARBA00022821"/>
    </source>
</evidence>
<keyword evidence="1" id="KW-0611">Plant defense</keyword>
<evidence type="ECO:0000313" key="3">
    <source>
        <dbReference type="EMBL" id="KAJ0223614.1"/>
    </source>
</evidence>
<dbReference type="Proteomes" id="UP000235145">
    <property type="component" value="Unassembled WGS sequence"/>
</dbReference>
<reference evidence="3 4" key="1">
    <citation type="journal article" date="2017" name="Nat. Commun.">
        <title>Genome assembly with in vitro proximity ligation data and whole-genome triplication in lettuce.</title>
        <authorList>
            <person name="Reyes-Chin-Wo S."/>
            <person name="Wang Z."/>
            <person name="Yang X."/>
            <person name="Kozik A."/>
            <person name="Arikit S."/>
            <person name="Song C."/>
            <person name="Xia L."/>
            <person name="Froenicke L."/>
            <person name="Lavelle D.O."/>
            <person name="Truco M.J."/>
            <person name="Xia R."/>
            <person name="Zhu S."/>
            <person name="Xu C."/>
            <person name="Xu H."/>
            <person name="Xu X."/>
            <person name="Cox K."/>
            <person name="Korf I."/>
            <person name="Meyers B.C."/>
            <person name="Michelmore R.W."/>
        </authorList>
    </citation>
    <scope>NUCLEOTIDE SEQUENCE [LARGE SCALE GENOMIC DNA]</scope>
    <source>
        <strain evidence="4">cv. Salinas</strain>
        <tissue evidence="3">Seedlings</tissue>
    </source>
</reference>
<feature type="domain" description="Disease resistance protein At4g27190-like leucine-rich repeats" evidence="2">
    <location>
        <begin position="1"/>
        <end position="77"/>
    </location>
</feature>
<proteinExistence type="predicted"/>
<protein>
    <recommendedName>
        <fullName evidence="2">Disease resistance protein At4g27190-like leucine-rich repeats domain-containing protein</fullName>
    </recommendedName>
</protein>
<dbReference type="InterPro" id="IPR032675">
    <property type="entry name" value="LRR_dom_sf"/>
</dbReference>
<gene>
    <name evidence="3" type="ORF">LSAT_V11C200052270</name>
</gene>
<evidence type="ECO:0000313" key="4">
    <source>
        <dbReference type="Proteomes" id="UP000235145"/>
    </source>
</evidence>
<dbReference type="SUPFAM" id="SSF52047">
    <property type="entry name" value="RNI-like"/>
    <property type="match status" value="1"/>
</dbReference>
<keyword evidence="4" id="KW-1185">Reference proteome</keyword>
<name>A0A9R1XSA2_LACSA</name>
<feature type="domain" description="Disease resistance protein At4g27190-like leucine-rich repeats" evidence="2">
    <location>
        <begin position="148"/>
        <end position="253"/>
    </location>
</feature>
<accession>A0A9R1XSA2</accession>
<dbReference type="AlphaFoldDB" id="A0A9R1XSA2"/>
<dbReference type="EMBL" id="NBSK02000002">
    <property type="protein sequence ID" value="KAJ0223614.1"/>
    <property type="molecule type" value="Genomic_DNA"/>
</dbReference>
<dbReference type="PANTHER" id="PTHR33463">
    <property type="entry name" value="NB-ARC DOMAIN-CONTAINING PROTEIN-RELATED"/>
    <property type="match status" value="1"/>
</dbReference>
<dbReference type="PANTHER" id="PTHR33463:SF96">
    <property type="entry name" value="LEUCINE-RICH REPEAT DOMAIN, L DOMAIN-LIKE PROTEIN-RELATED"/>
    <property type="match status" value="1"/>
</dbReference>
<evidence type="ECO:0000259" key="2">
    <source>
        <dbReference type="Pfam" id="PF23247"/>
    </source>
</evidence>